<dbReference type="EMBL" id="BMDQ01000001">
    <property type="protein sequence ID" value="GGI57240.1"/>
    <property type="molecule type" value="Genomic_DNA"/>
</dbReference>
<dbReference type="RefSeq" id="WP_188374114.1">
    <property type="nucleotide sequence ID" value="NZ_BMDQ01000001.1"/>
</dbReference>
<evidence type="ECO:0000313" key="1">
    <source>
        <dbReference type="EMBL" id="GGI57240.1"/>
    </source>
</evidence>
<sequence>MCNSIKTISRVKSGELSFCTNCKSFHLIFNNLFFALTKKELKRLKSYVDGIEVEYWEHKYACANMERKIPIPSNQENLIMMFNRQEITELQTLLSFTDKKSQKKDVLLGLDDIDYNLILN</sequence>
<accession>A0ABQ2BXP1</accession>
<dbReference type="Pfam" id="PF20391">
    <property type="entry name" value="DUF6686"/>
    <property type="match status" value="1"/>
</dbReference>
<protein>
    <submittedName>
        <fullName evidence="1">Uncharacterized protein</fullName>
    </submittedName>
</protein>
<evidence type="ECO:0000313" key="2">
    <source>
        <dbReference type="Proteomes" id="UP000624701"/>
    </source>
</evidence>
<reference evidence="2" key="1">
    <citation type="journal article" date="2019" name="Int. J. Syst. Evol. Microbiol.">
        <title>The Global Catalogue of Microorganisms (GCM) 10K type strain sequencing project: providing services to taxonomists for standard genome sequencing and annotation.</title>
        <authorList>
            <consortium name="The Broad Institute Genomics Platform"/>
            <consortium name="The Broad Institute Genome Sequencing Center for Infectious Disease"/>
            <person name="Wu L."/>
            <person name="Ma J."/>
        </authorList>
    </citation>
    <scope>NUCLEOTIDE SEQUENCE [LARGE SCALE GENOMIC DNA]</scope>
    <source>
        <strain evidence="2">CCM 8681</strain>
    </source>
</reference>
<keyword evidence="2" id="KW-1185">Reference proteome</keyword>
<name>A0ABQ2BXP1_9FLAO</name>
<gene>
    <name evidence="1" type="ORF">GCM10011444_15490</name>
</gene>
<dbReference type="InterPro" id="IPR046508">
    <property type="entry name" value="DUF6686"/>
</dbReference>
<proteinExistence type="predicted"/>
<organism evidence="1 2">
    <name type="scientific">Winogradskyella haliclonae</name>
    <dbReference type="NCBI Taxonomy" id="2048558"/>
    <lineage>
        <taxon>Bacteria</taxon>
        <taxon>Pseudomonadati</taxon>
        <taxon>Bacteroidota</taxon>
        <taxon>Flavobacteriia</taxon>
        <taxon>Flavobacteriales</taxon>
        <taxon>Flavobacteriaceae</taxon>
        <taxon>Winogradskyella</taxon>
    </lineage>
</organism>
<dbReference type="Proteomes" id="UP000624701">
    <property type="component" value="Unassembled WGS sequence"/>
</dbReference>
<comment type="caution">
    <text evidence="1">The sequence shown here is derived from an EMBL/GenBank/DDBJ whole genome shotgun (WGS) entry which is preliminary data.</text>
</comment>